<evidence type="ECO:0000313" key="3">
    <source>
        <dbReference type="Proteomes" id="UP000429229"/>
    </source>
</evidence>
<feature type="transmembrane region" description="Helical" evidence="1">
    <location>
        <begin position="341"/>
        <end position="361"/>
    </location>
</feature>
<dbReference type="Proteomes" id="UP000429229">
    <property type="component" value="Unassembled WGS sequence"/>
</dbReference>
<comment type="caution">
    <text evidence="2">The sequence shown here is derived from an EMBL/GenBank/DDBJ whole genome shotgun (WGS) entry which is preliminary data.</text>
</comment>
<feature type="transmembrane region" description="Helical" evidence="1">
    <location>
        <begin position="12"/>
        <end position="31"/>
    </location>
</feature>
<keyword evidence="3" id="KW-1185">Reference proteome</keyword>
<dbReference type="EMBL" id="WTYR01000001">
    <property type="protein sequence ID" value="MXP10653.1"/>
    <property type="molecule type" value="Genomic_DNA"/>
</dbReference>
<dbReference type="OrthoDB" id="1082056at2"/>
<protein>
    <recommendedName>
        <fullName evidence="4">AcrB/AcrD/AcrF family protein</fullName>
    </recommendedName>
</protein>
<evidence type="ECO:0008006" key="4">
    <source>
        <dbReference type="Google" id="ProtNLM"/>
    </source>
</evidence>
<dbReference type="PROSITE" id="PS51257">
    <property type="entry name" value="PROKAR_LIPOPROTEIN"/>
    <property type="match status" value="1"/>
</dbReference>
<gene>
    <name evidence="2" type="ORF">GRI68_10740</name>
</gene>
<evidence type="ECO:0000256" key="1">
    <source>
        <dbReference type="SAM" id="Phobius"/>
    </source>
</evidence>
<dbReference type="RefSeq" id="WP_160617232.1">
    <property type="nucleotide sequence ID" value="NZ_WTYR01000001.1"/>
</dbReference>
<feature type="transmembrane region" description="Helical" evidence="1">
    <location>
        <begin position="132"/>
        <end position="150"/>
    </location>
</feature>
<feature type="transmembrane region" description="Helical" evidence="1">
    <location>
        <begin position="286"/>
        <end position="304"/>
    </location>
</feature>
<evidence type="ECO:0000313" key="2">
    <source>
        <dbReference type="EMBL" id="MXP10653.1"/>
    </source>
</evidence>
<dbReference type="AlphaFoldDB" id="A0A6I4U706"/>
<sequence>MAAARPFRDRFALHVLLAWVAGCLVLAIITVERLRNGLPAGPDDTLRMVQVRDLLTGQGWFDAMQYRIDPPAGVPMHWSRLVDLPIAALIALLTPLLGAALAEYVALIAVPLMTFGALVATIAWLGQRVLDRPTALIACFIAVLAFPLAFQLSPMRIDHHGWQAVCFTIAVAALAARRPAMGGAIAGIACAAGLLISLELLPLAAAIGGVLLLRRLRSRADARLLSAFVQALAGGLVLIFLVTRSLTGASAFCDAIAPAHIMSVLVLAAGVTLADRFLARSRVADIVFLVATGALALIAFGTAAPQCLGSPFGSLDPLVREYWYSRVPEGMPVWKQTAVRVVPMLVHLALALAAVVTLWRRARGSARAWWSDYLLLFLATSMLGLLVWRSMAFAAVLCLLPLAWLVRRAFDTFVCSPSPGKRFVAAAGLLLIIQPDGPVLLAHTVMPGERSTADANNETCEVGTAFAALDKEPPGVIFAQLDLGPDILLHTRHAVVATGHHRANTAIADVIGTFLGSSEEARETFAERGIDYVAFCENLDEITIYRRAAPGGLAAQLVEDDVPDWLEPVALPDAGSLRVWRVRREP</sequence>
<feature type="transmembrane region" description="Helical" evidence="1">
    <location>
        <begin position="186"/>
        <end position="212"/>
    </location>
</feature>
<organism evidence="2 3">
    <name type="scientific">Alteriqipengyuania halimionae</name>
    <dbReference type="NCBI Taxonomy" id="1926630"/>
    <lineage>
        <taxon>Bacteria</taxon>
        <taxon>Pseudomonadati</taxon>
        <taxon>Pseudomonadota</taxon>
        <taxon>Alphaproteobacteria</taxon>
        <taxon>Sphingomonadales</taxon>
        <taxon>Erythrobacteraceae</taxon>
        <taxon>Alteriqipengyuania</taxon>
    </lineage>
</organism>
<feature type="transmembrane region" description="Helical" evidence="1">
    <location>
        <begin position="104"/>
        <end position="126"/>
    </location>
</feature>
<proteinExistence type="predicted"/>
<keyword evidence="1" id="KW-1133">Transmembrane helix</keyword>
<reference evidence="2 3" key="1">
    <citation type="submission" date="2019-12" db="EMBL/GenBank/DDBJ databases">
        <title>Genomic-based taxomic classification of the family Erythrobacteraceae.</title>
        <authorList>
            <person name="Xu L."/>
        </authorList>
    </citation>
    <scope>NUCLEOTIDE SEQUENCE [LARGE SCALE GENOMIC DNA]</scope>
    <source>
        <strain evidence="2 3">LMG 29519</strain>
    </source>
</reference>
<feature type="transmembrane region" description="Helical" evidence="1">
    <location>
        <begin position="373"/>
        <end position="406"/>
    </location>
</feature>
<keyword evidence="1" id="KW-0472">Membrane</keyword>
<accession>A0A6I4U706</accession>
<name>A0A6I4U706_9SPHN</name>
<feature type="transmembrane region" description="Helical" evidence="1">
    <location>
        <begin position="255"/>
        <end position="274"/>
    </location>
</feature>
<keyword evidence="1" id="KW-0812">Transmembrane</keyword>
<feature type="transmembrane region" description="Helical" evidence="1">
    <location>
        <begin position="224"/>
        <end position="243"/>
    </location>
</feature>